<accession>A0A081KF61</accession>
<sequence>MKIKAAYLFFSRALWWRCLFFLGGCIVFLITSQVQANYHSLSDETQDQVYEGSFELRDIYGVKGELKYTGGCLLGDAESCRIKISVPSRAEEIDEMEEVEDKFFGYVNYLSYLKRTGQSLFVGFEEVLTESASEVSGYRVLFTTENKIKRFVKRIDSRVMPTPLKKNPLLLFSILATHQSSLDLMFSPERSLYILSLEWGDLKSIHISGAGRGGVYGYRYYNFPKDNELFLDIGGPFSINGVSEGIGFKFVDNDKTQPPVRMVTGYHSDQKNWFINRMSIAVTYVALAGGFGVSFWHKSIVGFLVSSLLLAVEARTSAASLELQTLARRILPDGLQFNPDFQGRHILKVLRASGVELDAVY</sequence>
<organism evidence="1 2">
    <name type="scientific">Endozoicomonas elysicola</name>
    <dbReference type="NCBI Taxonomy" id="305900"/>
    <lineage>
        <taxon>Bacteria</taxon>
        <taxon>Pseudomonadati</taxon>
        <taxon>Pseudomonadota</taxon>
        <taxon>Gammaproteobacteria</taxon>
        <taxon>Oceanospirillales</taxon>
        <taxon>Endozoicomonadaceae</taxon>
        <taxon>Endozoicomonas</taxon>
    </lineage>
</organism>
<keyword evidence="2" id="KW-1185">Reference proteome</keyword>
<dbReference type="Proteomes" id="UP000027997">
    <property type="component" value="Unassembled WGS sequence"/>
</dbReference>
<dbReference type="EMBL" id="JOJP01000001">
    <property type="protein sequence ID" value="KEI72787.1"/>
    <property type="molecule type" value="Genomic_DNA"/>
</dbReference>
<dbReference type="RefSeq" id="WP_020581463.1">
    <property type="nucleotide sequence ID" value="NZ_JOJP01000001.1"/>
</dbReference>
<gene>
    <name evidence="1" type="ORF">GV64_20535</name>
</gene>
<protein>
    <submittedName>
        <fullName evidence="1">Uncharacterized protein</fullName>
    </submittedName>
</protein>
<comment type="caution">
    <text evidence="1">The sequence shown here is derived from an EMBL/GenBank/DDBJ whole genome shotgun (WGS) entry which is preliminary data.</text>
</comment>
<evidence type="ECO:0000313" key="2">
    <source>
        <dbReference type="Proteomes" id="UP000027997"/>
    </source>
</evidence>
<reference evidence="1 2" key="1">
    <citation type="submission" date="2014-06" db="EMBL/GenBank/DDBJ databases">
        <title>Whole Genome Sequences of Three Symbiotic Endozoicomonas Bacteria.</title>
        <authorList>
            <person name="Neave M.J."/>
            <person name="Apprill A."/>
            <person name="Voolstra C.R."/>
        </authorList>
    </citation>
    <scope>NUCLEOTIDE SEQUENCE [LARGE SCALE GENOMIC DNA]</scope>
    <source>
        <strain evidence="1 2">DSM 22380</strain>
    </source>
</reference>
<name>A0A081KF61_9GAMM</name>
<proteinExistence type="predicted"/>
<dbReference type="AlphaFoldDB" id="A0A081KF61"/>
<evidence type="ECO:0000313" key="1">
    <source>
        <dbReference type="EMBL" id="KEI72787.1"/>
    </source>
</evidence>